<feature type="binding site" evidence="2">
    <location>
        <position position="59"/>
    </location>
    <ligand>
        <name>Fe cation</name>
        <dbReference type="ChEBI" id="CHEBI:24875"/>
    </ligand>
</feature>
<evidence type="ECO:0000256" key="2">
    <source>
        <dbReference type="PIRSR" id="PIRSR006232-1"/>
    </source>
</evidence>
<dbReference type="EMBL" id="CP119892">
    <property type="protein sequence ID" value="WFD25316.1"/>
    <property type="molecule type" value="Genomic_DNA"/>
</dbReference>
<dbReference type="Pfam" id="PF02678">
    <property type="entry name" value="Pirin"/>
    <property type="match status" value="1"/>
</dbReference>
<dbReference type="PANTHER" id="PTHR13903:SF8">
    <property type="entry name" value="PIRIN"/>
    <property type="match status" value="1"/>
</dbReference>
<feature type="binding site" evidence="2">
    <location>
        <position position="105"/>
    </location>
    <ligand>
        <name>Fe cation</name>
        <dbReference type="ChEBI" id="CHEBI:24875"/>
    </ligand>
</feature>
<feature type="region of interest" description="Disordered" evidence="4">
    <location>
        <begin position="145"/>
        <end position="164"/>
    </location>
</feature>
<dbReference type="SUPFAM" id="SSF51182">
    <property type="entry name" value="RmlC-like cupins"/>
    <property type="match status" value="1"/>
</dbReference>
<dbReference type="CDD" id="cd02909">
    <property type="entry name" value="cupin_pirin_N"/>
    <property type="match status" value="1"/>
</dbReference>
<dbReference type="PIRSF" id="PIRSF006232">
    <property type="entry name" value="Pirin"/>
    <property type="match status" value="1"/>
</dbReference>
<comment type="cofactor">
    <cofactor evidence="2">
        <name>Fe cation</name>
        <dbReference type="ChEBI" id="CHEBI:24875"/>
    </cofactor>
    <text evidence="2">Binds 1 Fe cation per subunit.</text>
</comment>
<dbReference type="Proteomes" id="UP001213623">
    <property type="component" value="Chromosome 1"/>
</dbReference>
<evidence type="ECO:0000256" key="4">
    <source>
        <dbReference type="SAM" id="MobiDB-lite"/>
    </source>
</evidence>
<name>A0AAF0EIJ4_9BASI</name>
<evidence type="ECO:0008006" key="9">
    <source>
        <dbReference type="Google" id="ProtNLM"/>
    </source>
</evidence>
<evidence type="ECO:0000256" key="3">
    <source>
        <dbReference type="RuleBase" id="RU003457"/>
    </source>
</evidence>
<dbReference type="PANTHER" id="PTHR13903">
    <property type="entry name" value="PIRIN-RELATED"/>
    <property type="match status" value="1"/>
</dbReference>
<evidence type="ECO:0000259" key="6">
    <source>
        <dbReference type="Pfam" id="PF05726"/>
    </source>
</evidence>
<dbReference type="AlphaFoldDB" id="A0AAF0EIJ4"/>
<feature type="binding site" evidence="2">
    <location>
        <position position="103"/>
    </location>
    <ligand>
        <name>Fe cation</name>
        <dbReference type="ChEBI" id="CHEBI:24875"/>
    </ligand>
</feature>
<dbReference type="InterPro" id="IPR012093">
    <property type="entry name" value="Pirin"/>
</dbReference>
<accession>A0AAF0EIJ4</accession>
<dbReference type="InterPro" id="IPR011051">
    <property type="entry name" value="RmlC_Cupin_sf"/>
</dbReference>
<dbReference type="GO" id="GO:0046872">
    <property type="term" value="F:metal ion binding"/>
    <property type="evidence" value="ECO:0007669"/>
    <property type="project" value="UniProtKB-KW"/>
</dbReference>
<sequence>MSLPLISRRVAQKILAPEQGDGVGVRLRRAIGNRQIRNLSPFLMLDHFRIGEGAGFADHPHRGQTTVTYMLDGYVEHEDFAGHRGIIGPGDIQWMCVGRGMVHAEMPVHYDEQGNKKPIPEGMQLWLDLPKSAKMMDPSYQELASKEMPYQTPRASEPKETEGEGWRVKVIAGRSHGVESPVTWPNGAGCWFMDIELQPHGWIFQELPSGWSTVIYVLDGTLRISEGEAQYKRHELLVLTTPGPVDGTDGVRISNPTDQPARLILISGEPMKHQVVQYGPFVMTSTEEIYNTIEDYQMHRNGFERAKNWHSEIAHRFH</sequence>
<dbReference type="InterPro" id="IPR003829">
    <property type="entry name" value="Pirin_N_dom"/>
</dbReference>
<dbReference type="Gene3D" id="2.60.120.10">
    <property type="entry name" value="Jelly Rolls"/>
    <property type="match status" value="2"/>
</dbReference>
<dbReference type="InterPro" id="IPR014710">
    <property type="entry name" value="RmlC-like_jellyroll"/>
</dbReference>
<feature type="domain" description="Pirin N-terminal" evidence="5">
    <location>
        <begin position="25"/>
        <end position="127"/>
    </location>
</feature>
<organism evidence="7 8">
    <name type="scientific">Malassezia nana</name>
    <dbReference type="NCBI Taxonomy" id="180528"/>
    <lineage>
        <taxon>Eukaryota</taxon>
        <taxon>Fungi</taxon>
        <taxon>Dikarya</taxon>
        <taxon>Basidiomycota</taxon>
        <taxon>Ustilaginomycotina</taxon>
        <taxon>Malasseziomycetes</taxon>
        <taxon>Malasseziales</taxon>
        <taxon>Malasseziaceae</taxon>
        <taxon>Malassezia</taxon>
    </lineage>
</organism>
<reference evidence="7" key="1">
    <citation type="submission" date="2023-03" db="EMBL/GenBank/DDBJ databases">
        <title>Mating type loci evolution in Malassezia.</title>
        <authorList>
            <person name="Coelho M.A."/>
        </authorList>
    </citation>
    <scope>NUCLEOTIDE SEQUENCE</scope>
    <source>
        <strain evidence="7">CBS 9557</strain>
    </source>
</reference>
<comment type="similarity">
    <text evidence="1 3">Belongs to the pirin family.</text>
</comment>
<proteinExistence type="inferred from homology"/>
<gene>
    <name evidence="7" type="ORF">MNAN1_000285</name>
</gene>
<dbReference type="InterPro" id="IPR008778">
    <property type="entry name" value="Pirin_C_dom"/>
</dbReference>
<evidence type="ECO:0000313" key="7">
    <source>
        <dbReference type="EMBL" id="WFD25316.1"/>
    </source>
</evidence>
<evidence type="ECO:0000259" key="5">
    <source>
        <dbReference type="Pfam" id="PF02678"/>
    </source>
</evidence>
<protein>
    <recommendedName>
        <fullName evidence="9">Pirin</fullName>
    </recommendedName>
</protein>
<keyword evidence="2" id="KW-0408">Iron</keyword>
<keyword evidence="8" id="KW-1185">Reference proteome</keyword>
<dbReference type="Pfam" id="PF05726">
    <property type="entry name" value="Pirin_C"/>
    <property type="match status" value="1"/>
</dbReference>
<dbReference type="CDD" id="cd02247">
    <property type="entry name" value="cupin_pirin_C"/>
    <property type="match status" value="1"/>
</dbReference>
<keyword evidence="2" id="KW-0479">Metal-binding</keyword>
<evidence type="ECO:0000313" key="8">
    <source>
        <dbReference type="Proteomes" id="UP001213623"/>
    </source>
</evidence>
<feature type="binding site" evidence="2">
    <location>
        <position position="61"/>
    </location>
    <ligand>
        <name>Fe cation</name>
        <dbReference type="ChEBI" id="CHEBI:24875"/>
    </ligand>
</feature>
<evidence type="ECO:0000256" key="1">
    <source>
        <dbReference type="ARBA" id="ARBA00008416"/>
    </source>
</evidence>
<feature type="domain" description="Pirin C-terminal" evidence="6">
    <location>
        <begin position="193"/>
        <end position="301"/>
    </location>
</feature>